<comment type="caution">
    <text evidence="1">The sequence shown here is derived from an EMBL/GenBank/DDBJ whole genome shotgun (WGS) entry which is preliminary data.</text>
</comment>
<proteinExistence type="predicted"/>
<gene>
    <name evidence="1" type="ORF">OHX15_17125</name>
</gene>
<sequence length="478" mass="49664">MLQRLTIYTPVEANDSEAQSVLTLASAVARAYRSQDPAITVVKQSRGATPPPAPQFTRAVVVESGDAGMALVNGNQPNVFLRVTGRGGQLSDQASLLVNQLQSLAQGPTVRVDQPGSEAGPQTDEFTFEELGLSGEASVLRTADLTVGVDRAALGADRVDAMTVNLKAGHTPVADLDAATVMVSVNGQAVYSAPLSSSGEVDATFEVPGEVLRQRIGLEFALTYSPRQLCNPMIAPLTFQLDPESTVTVRRGGPTPGGFDAVPSALSPEFLVAMDGTSPDQLDYATQVVADIARLTSTPLTPRVVAVNDAADAETGALIVANASTLQQTSLRPPVGGESAAVQVDLPEALRADIPNGLGSIQVFADESRDRTVVLVSTSGAWSLLDPLFGYIDAQPDNWSSLQGNVLAAGEGGEVTNLAIGAEDAEPPAAQDAQGWPVWVAIAAVVVLGLLLVAITLLSRRRKRQLGASSDPSVSKTS</sequence>
<evidence type="ECO:0000313" key="1">
    <source>
        <dbReference type="EMBL" id="MDZ5087113.1"/>
    </source>
</evidence>
<reference evidence="1 2" key="1">
    <citation type="journal article" date="2021" name="Chemosphere">
        <title>Bioballs carrying a syntrophic Rhodococcus and Mycolicibacterium consortium for simultaneous sorption and biodegradation of fuel oil in contaminated freshwater.</title>
        <authorList>
            <person name="Naloka K."/>
            <person name="Polrit D."/>
            <person name="Muangchinda C."/>
            <person name="Thoetkiattikul H."/>
            <person name="Pinyakong O."/>
        </authorList>
    </citation>
    <scope>NUCLEOTIDE SEQUENCE [LARGE SCALE GENOMIC DNA]</scope>
    <source>
        <strain evidence="1 2">J101</strain>
    </source>
</reference>
<protein>
    <submittedName>
        <fullName evidence="1">Cellulose biosynthesis cyclic di-GMP-binding regulatory protein BcsB</fullName>
    </submittedName>
</protein>
<evidence type="ECO:0000313" key="2">
    <source>
        <dbReference type="Proteomes" id="UP001289645"/>
    </source>
</evidence>
<dbReference type="EMBL" id="JAOXLN010000017">
    <property type="protein sequence ID" value="MDZ5087113.1"/>
    <property type="molecule type" value="Genomic_DNA"/>
</dbReference>
<accession>A0ACC6MJK3</accession>
<dbReference type="Proteomes" id="UP001289645">
    <property type="component" value="Unassembled WGS sequence"/>
</dbReference>
<name>A0ACC6MJK3_MYCPF</name>
<keyword evidence="2" id="KW-1185">Reference proteome</keyword>
<organism evidence="1 2">
    <name type="scientific">Mycolicibacterium parafortuitum</name>
    <name type="common">Mycobacterium parafortuitum</name>
    <dbReference type="NCBI Taxonomy" id="39692"/>
    <lineage>
        <taxon>Bacteria</taxon>
        <taxon>Bacillati</taxon>
        <taxon>Actinomycetota</taxon>
        <taxon>Actinomycetes</taxon>
        <taxon>Mycobacteriales</taxon>
        <taxon>Mycobacteriaceae</taxon>
        <taxon>Mycolicibacterium</taxon>
    </lineage>
</organism>